<dbReference type="PROSITE" id="PS50263">
    <property type="entry name" value="CN_HYDROLASE"/>
    <property type="match status" value="1"/>
</dbReference>
<organism evidence="3 4">
    <name type="scientific">Inquilinus limosus</name>
    <dbReference type="NCBI Taxonomy" id="171674"/>
    <lineage>
        <taxon>Bacteria</taxon>
        <taxon>Pseudomonadati</taxon>
        <taxon>Pseudomonadota</taxon>
        <taxon>Alphaproteobacteria</taxon>
        <taxon>Rhodospirillales</taxon>
        <taxon>Rhodospirillaceae</taxon>
        <taxon>Inquilinus</taxon>
    </lineage>
</organism>
<gene>
    <name evidence="3" type="ORF">JF625_19045</name>
</gene>
<evidence type="ECO:0000313" key="3">
    <source>
        <dbReference type="EMBL" id="MBW8727230.1"/>
    </source>
</evidence>
<feature type="domain" description="CN hydrolase" evidence="2">
    <location>
        <begin position="5"/>
        <end position="238"/>
    </location>
</feature>
<dbReference type="SUPFAM" id="SSF56317">
    <property type="entry name" value="Carbon-nitrogen hydrolase"/>
    <property type="match status" value="1"/>
</dbReference>
<dbReference type="EMBL" id="JAEKLZ010000262">
    <property type="protein sequence ID" value="MBW8727230.1"/>
    <property type="molecule type" value="Genomic_DNA"/>
</dbReference>
<dbReference type="Gene3D" id="3.60.110.10">
    <property type="entry name" value="Carbon-nitrogen hydrolase"/>
    <property type="match status" value="1"/>
</dbReference>
<evidence type="ECO:0000313" key="4">
    <source>
        <dbReference type="Proteomes" id="UP000700706"/>
    </source>
</evidence>
<protein>
    <submittedName>
        <fullName evidence="3">Carbon-nitrogen hydrolase family protein</fullName>
    </submittedName>
</protein>
<dbReference type="InterPro" id="IPR003010">
    <property type="entry name" value="C-N_Hydrolase"/>
</dbReference>
<comment type="caution">
    <text evidence="3">The sequence shown here is derived from an EMBL/GenBank/DDBJ whole genome shotgun (WGS) entry which is preliminary data.</text>
</comment>
<accession>A0A952FPW6</accession>
<proteinExistence type="predicted"/>
<dbReference type="InterPro" id="IPR050345">
    <property type="entry name" value="Aliph_Amidase/BUP"/>
</dbReference>
<name>A0A952FPW6_9PROT</name>
<dbReference type="AlphaFoldDB" id="A0A952FPW6"/>
<dbReference type="GO" id="GO:0016811">
    <property type="term" value="F:hydrolase activity, acting on carbon-nitrogen (but not peptide) bonds, in linear amides"/>
    <property type="evidence" value="ECO:0007669"/>
    <property type="project" value="TreeGrafter"/>
</dbReference>
<dbReference type="Pfam" id="PF00795">
    <property type="entry name" value="CN_hydrolase"/>
    <property type="match status" value="1"/>
</dbReference>
<dbReference type="PANTHER" id="PTHR43674">
    <property type="entry name" value="NITRILASE C965.09-RELATED"/>
    <property type="match status" value="1"/>
</dbReference>
<evidence type="ECO:0000259" key="2">
    <source>
        <dbReference type="PROSITE" id="PS50263"/>
    </source>
</evidence>
<reference evidence="3" key="1">
    <citation type="submission" date="2020-06" db="EMBL/GenBank/DDBJ databases">
        <title>Stable isotope informed genome-resolved metagenomics uncovers potential trophic interactions in rhizosphere soil.</title>
        <authorList>
            <person name="Starr E.P."/>
            <person name="Shi S."/>
            <person name="Blazewicz S.J."/>
            <person name="Koch B.J."/>
            <person name="Probst A.J."/>
            <person name="Hungate B.A."/>
            <person name="Pett-Ridge J."/>
            <person name="Firestone M.K."/>
            <person name="Banfield J.F."/>
        </authorList>
    </citation>
    <scope>NUCLEOTIDE SEQUENCE</scope>
    <source>
        <strain evidence="3">YM_69_17</strain>
    </source>
</reference>
<dbReference type="Proteomes" id="UP000700706">
    <property type="component" value="Unassembled WGS sequence"/>
</dbReference>
<keyword evidence="1 3" id="KW-0378">Hydrolase</keyword>
<dbReference type="CDD" id="cd07197">
    <property type="entry name" value="nitrilase"/>
    <property type="match status" value="1"/>
</dbReference>
<evidence type="ECO:0000256" key="1">
    <source>
        <dbReference type="ARBA" id="ARBA00022801"/>
    </source>
</evidence>
<sequence length="279" mass="30016">MAGPLRIAIAQSRIGRDVRANGREIRGLVRRAAAGGARLIQFPEGAASGYAKSEITAWDEVDWPALREELEETAALAGALGLWVVLGSAHPLTAPHRPHNSLYVISDTGVLAGRYDKRRCSHTEITDWFSPGEAPLTFAVDGFSFGCAICIETVFPELFAEYEALGVDAVLVSTYSRDPVFGALARGHAAATCLWIGLAIPAQCSQPLPSSLTGPNGAVLAEGGREGESDLVFGTLDRGDPAFAIALEKARPWRRTARLGEIYEERRVDDPRSRDRSGF</sequence>
<dbReference type="PANTHER" id="PTHR43674:SF16">
    <property type="entry name" value="CARBON-NITROGEN FAMILY, PUTATIVE (AFU_ORTHOLOGUE AFUA_5G02350)-RELATED"/>
    <property type="match status" value="1"/>
</dbReference>
<dbReference type="InterPro" id="IPR036526">
    <property type="entry name" value="C-N_Hydrolase_sf"/>
</dbReference>